<keyword evidence="10" id="KW-0472">Membrane</keyword>
<proteinExistence type="inferred from homology"/>
<dbReference type="GO" id="GO:0000139">
    <property type="term" value="C:Golgi membrane"/>
    <property type="evidence" value="ECO:0007669"/>
    <property type="project" value="TreeGrafter"/>
</dbReference>
<comment type="catalytic activity">
    <reaction evidence="9 10">
        <text>2 R'C(R)SH + O2 = R'C(R)S-S(R)CR' + H2O2</text>
        <dbReference type="Rhea" id="RHEA:17357"/>
        <dbReference type="ChEBI" id="CHEBI:15379"/>
        <dbReference type="ChEBI" id="CHEBI:16240"/>
        <dbReference type="ChEBI" id="CHEBI:16520"/>
        <dbReference type="ChEBI" id="CHEBI:17412"/>
        <dbReference type="EC" id="1.8.3.2"/>
    </reaction>
</comment>
<dbReference type="Gene3D" id="3.40.30.10">
    <property type="entry name" value="Glutaredoxin"/>
    <property type="match status" value="2"/>
</dbReference>
<reference evidence="14 15" key="1">
    <citation type="journal article" date="2020" name="Nature">
        <title>Six reference-quality genomes reveal evolution of bat adaptations.</title>
        <authorList>
            <person name="Jebb D."/>
            <person name="Huang Z."/>
            <person name="Pippel M."/>
            <person name="Hughes G.M."/>
            <person name="Lavrichenko K."/>
            <person name="Devanna P."/>
            <person name="Winkler S."/>
            <person name="Jermiin L.S."/>
            <person name="Skirmuntt E.C."/>
            <person name="Katzourakis A."/>
            <person name="Burkitt-Gray L."/>
            <person name="Ray D.A."/>
            <person name="Sullivan K.A.M."/>
            <person name="Roscito J.G."/>
            <person name="Kirilenko B.M."/>
            <person name="Davalos L.M."/>
            <person name="Corthals A.P."/>
            <person name="Power M.L."/>
            <person name="Jones G."/>
            <person name="Ransome R.D."/>
            <person name="Dechmann D.K.N."/>
            <person name="Locatelli A.G."/>
            <person name="Puechmaille S.J."/>
            <person name="Fedrigo O."/>
            <person name="Jarvis E.D."/>
            <person name="Hiller M."/>
            <person name="Vernes S.C."/>
            <person name="Myers E.W."/>
            <person name="Teeling E.C."/>
        </authorList>
    </citation>
    <scope>NUCLEOTIDE SEQUENCE [LARGE SCALE GENOMIC DNA]</scope>
    <source>
        <strain evidence="14">MMolMol1</strain>
        <tissue evidence="14">Muscle</tissue>
    </source>
</reference>
<dbReference type="GO" id="GO:0003756">
    <property type="term" value="F:protein disulfide isomerase activity"/>
    <property type="evidence" value="ECO:0007669"/>
    <property type="project" value="TreeGrafter"/>
</dbReference>
<dbReference type="FunFam" id="1.20.120.310:FF:000001">
    <property type="entry name" value="Sulfhydryl oxidase"/>
    <property type="match status" value="1"/>
</dbReference>
<evidence type="ECO:0000256" key="9">
    <source>
        <dbReference type="ARBA" id="ARBA00048864"/>
    </source>
</evidence>
<dbReference type="EC" id="1.8.3.2" evidence="10"/>
<protein>
    <recommendedName>
        <fullName evidence="10">Sulfhydryl oxidase</fullName>
        <ecNumber evidence="10">1.8.3.2</ecNumber>
    </recommendedName>
</protein>
<keyword evidence="6 10" id="KW-0560">Oxidoreductase</keyword>
<dbReference type="Proteomes" id="UP000550707">
    <property type="component" value="Unassembled WGS sequence"/>
</dbReference>
<keyword evidence="15" id="KW-1185">Reference proteome</keyword>
<dbReference type="InterPro" id="IPR041269">
    <property type="entry name" value="QSOX_Trx1"/>
</dbReference>
<feature type="region of interest" description="Disordered" evidence="11">
    <location>
        <begin position="579"/>
        <end position="621"/>
    </location>
</feature>
<comment type="similarity">
    <text evidence="2 10">Belongs to the quiescin-sulfhydryl oxidase (QSOX) family.</text>
</comment>
<organism evidence="14 15">
    <name type="scientific">Molossus molossus</name>
    <name type="common">Pallas' mastiff bat</name>
    <name type="synonym">Vespertilio molossus</name>
    <dbReference type="NCBI Taxonomy" id="27622"/>
    <lineage>
        <taxon>Eukaryota</taxon>
        <taxon>Metazoa</taxon>
        <taxon>Chordata</taxon>
        <taxon>Craniata</taxon>
        <taxon>Vertebrata</taxon>
        <taxon>Euteleostomi</taxon>
        <taxon>Mammalia</taxon>
        <taxon>Eutheria</taxon>
        <taxon>Laurasiatheria</taxon>
        <taxon>Chiroptera</taxon>
        <taxon>Yangochiroptera</taxon>
        <taxon>Molossidae</taxon>
        <taxon>Molossus</taxon>
    </lineage>
</organism>
<evidence type="ECO:0000256" key="5">
    <source>
        <dbReference type="ARBA" id="ARBA00022827"/>
    </source>
</evidence>
<dbReference type="InterPro" id="IPR040986">
    <property type="entry name" value="QSOX_FAD-bd_dom"/>
</dbReference>
<dbReference type="GO" id="GO:0016971">
    <property type="term" value="F:flavin-dependent sulfhydryl oxidase activity"/>
    <property type="evidence" value="ECO:0007669"/>
    <property type="project" value="InterPro"/>
</dbReference>
<comment type="caution">
    <text evidence="14">The sequence shown here is derived from an EMBL/GenBank/DDBJ whole genome shotgun (WGS) entry which is preliminary data.</text>
</comment>
<evidence type="ECO:0000256" key="1">
    <source>
        <dbReference type="ARBA" id="ARBA00001974"/>
    </source>
</evidence>
<evidence type="ECO:0000313" key="14">
    <source>
        <dbReference type="EMBL" id="KAF6434299.1"/>
    </source>
</evidence>
<dbReference type="Pfam" id="PF18371">
    <property type="entry name" value="FAD_SOX"/>
    <property type="match status" value="1"/>
</dbReference>
<dbReference type="GO" id="GO:0006457">
    <property type="term" value="P:protein folding"/>
    <property type="evidence" value="ECO:0007669"/>
    <property type="project" value="TreeGrafter"/>
</dbReference>
<dbReference type="SUPFAM" id="SSF52833">
    <property type="entry name" value="Thioredoxin-like"/>
    <property type="match status" value="1"/>
</dbReference>
<keyword evidence="10" id="KW-1133">Transmembrane helix</keyword>
<feature type="domain" description="Thioredoxin" evidence="13">
    <location>
        <begin position="38"/>
        <end position="181"/>
    </location>
</feature>
<feature type="domain" description="ERV/ALR sulfhydryl oxidase" evidence="12">
    <location>
        <begin position="423"/>
        <end position="532"/>
    </location>
</feature>
<dbReference type="EMBL" id="JACASF010000014">
    <property type="protein sequence ID" value="KAF6434299.1"/>
    <property type="molecule type" value="Genomic_DNA"/>
</dbReference>
<dbReference type="PANTHER" id="PTHR22897:SF7">
    <property type="entry name" value="SULFHYDRYL OXIDASE 2"/>
    <property type="match status" value="1"/>
</dbReference>
<gene>
    <name evidence="14" type="ORF">HJG59_015155</name>
</gene>
<dbReference type="CDD" id="cd02992">
    <property type="entry name" value="PDI_a_QSOX"/>
    <property type="match status" value="1"/>
</dbReference>
<dbReference type="FunFam" id="1.20.120.1960:FF:000001">
    <property type="entry name" value="Sulfhydryl oxidase"/>
    <property type="match status" value="1"/>
</dbReference>
<dbReference type="InterPro" id="IPR042568">
    <property type="entry name" value="QSOX_FAD-bd_sf"/>
</dbReference>
<dbReference type="InterPro" id="IPR036249">
    <property type="entry name" value="Thioredoxin-like_sf"/>
</dbReference>
<sequence length="677" mass="74964">MAASGAAAAAAARSPGAPAGTAARAQRPPSVRPARLPPLLVLLAAAAAGPGAGGAARLYHAGEDAVWVLDSGSVRGATANSSAAWFVQFYSSWCGHCIGYAPTWRALAGDVRDWAAAIRVAALDCAEERNHEVCQAYDVRFYPSFRYFKAFTKDFTTGENFKGPDRDLQTMRQAMIDFLQNHTEANRPPACPALAPVRPSDVLSLIDNRDGRYVAILFESSSSYVGREVILDLIPYENVVVKRALDTDQAFLEKLGVSSVPSCYLIYPNGSHGLVNIVKPLRSFFSSYLKLLPDVRKKSLALPEKPNEENSEVVEWREFDRSKQYTADLESGLHYLLRVELATHRTLAGAELKTLKDFVTIVAKLFPGRPPVRKLLEMLQEWLASLPLDRVPYNAILDLVNNKMRISGIFLTNHIKWVGCQGSRPELRGYTCSLWKLFHTLTVQAGTHPEALDDTGFEDDPQAVLQTIRRYVHTFFGCEECGEHFEEMAKESMGSVKTPDQAILWLWKKHNLVNSRLAGHLSEDPRFPKVPWPTPDLCPACHEETRGLDSWNEGQVLLFLKQHYGSHNLVHTHSAALGGAGEAEEQDGGPGAQSPRPPRVLPPTPRLSEPPHLGLDGPRGHRDTKAAAPFLGMGFSSLDMSLCVVLYVASSLFLMVMFFFFRVRAKRWKVRHHHPSV</sequence>
<keyword evidence="3 10" id="KW-0285">Flavoprotein</keyword>
<keyword evidence="4" id="KW-0732">Signal</keyword>
<evidence type="ECO:0000256" key="8">
    <source>
        <dbReference type="ARBA" id="ARBA00023180"/>
    </source>
</evidence>
<evidence type="ECO:0000259" key="12">
    <source>
        <dbReference type="PROSITE" id="PS51324"/>
    </source>
</evidence>
<name>A0A7J8EGJ8_MOLMO</name>
<keyword evidence="8" id="KW-0325">Glycoprotein</keyword>
<keyword evidence="7" id="KW-1015">Disulfide bond</keyword>
<dbReference type="GO" id="GO:0005615">
    <property type="term" value="C:extracellular space"/>
    <property type="evidence" value="ECO:0007669"/>
    <property type="project" value="TreeGrafter"/>
</dbReference>
<feature type="transmembrane region" description="Helical" evidence="10">
    <location>
        <begin position="644"/>
        <end position="663"/>
    </location>
</feature>
<evidence type="ECO:0000256" key="6">
    <source>
        <dbReference type="ARBA" id="ARBA00023002"/>
    </source>
</evidence>
<evidence type="ECO:0000256" key="4">
    <source>
        <dbReference type="ARBA" id="ARBA00022729"/>
    </source>
</evidence>
<keyword evidence="5 10" id="KW-0274">FAD</keyword>
<dbReference type="FunCoup" id="A0A7J8EGJ8">
    <property type="interactions" value="2382"/>
</dbReference>
<dbReference type="AlphaFoldDB" id="A0A7J8EGJ8"/>
<evidence type="ECO:0000256" key="3">
    <source>
        <dbReference type="ARBA" id="ARBA00022630"/>
    </source>
</evidence>
<dbReference type="PANTHER" id="PTHR22897">
    <property type="entry name" value="QUIESCIN Q6-RELATED SULFHYDRYL OXIDASE"/>
    <property type="match status" value="1"/>
</dbReference>
<dbReference type="Pfam" id="PF18108">
    <property type="entry name" value="QSOX_Trx1"/>
    <property type="match status" value="1"/>
</dbReference>
<feature type="compositionally biased region" description="Pro residues" evidence="11">
    <location>
        <begin position="595"/>
        <end position="605"/>
    </location>
</feature>
<dbReference type="Gene3D" id="1.20.120.1960">
    <property type="entry name" value="QSOX sulfhydryl oxidase domain"/>
    <property type="match status" value="1"/>
</dbReference>
<evidence type="ECO:0000313" key="15">
    <source>
        <dbReference type="Proteomes" id="UP000550707"/>
    </source>
</evidence>
<dbReference type="InterPro" id="IPR036774">
    <property type="entry name" value="ERV/ALR_sulphydryl_oxid_sf"/>
</dbReference>
<dbReference type="PROSITE" id="PS51352">
    <property type="entry name" value="THIOREDOXIN_2"/>
    <property type="match status" value="1"/>
</dbReference>
<dbReference type="InterPro" id="IPR013766">
    <property type="entry name" value="Thioredoxin_domain"/>
</dbReference>
<accession>A0A7J8EGJ8</accession>
<comment type="function">
    <text evidence="10">Catalyzes the oxidation of sulfhydryl groups in peptide and protein thiols to disulfides with the reduction of oxygen to hydrogen peroxide.</text>
</comment>
<evidence type="ECO:0000256" key="11">
    <source>
        <dbReference type="SAM" id="MobiDB-lite"/>
    </source>
</evidence>
<dbReference type="InParanoid" id="A0A7J8EGJ8"/>
<dbReference type="Pfam" id="PF04777">
    <property type="entry name" value="Evr1_Alr"/>
    <property type="match status" value="1"/>
</dbReference>
<keyword evidence="10" id="KW-0812">Transmembrane</keyword>
<evidence type="ECO:0000256" key="10">
    <source>
        <dbReference type="RuleBase" id="RU371123"/>
    </source>
</evidence>
<evidence type="ECO:0000259" key="13">
    <source>
        <dbReference type="PROSITE" id="PS51352"/>
    </source>
</evidence>
<evidence type="ECO:0000256" key="7">
    <source>
        <dbReference type="ARBA" id="ARBA00023157"/>
    </source>
</evidence>
<comment type="cofactor">
    <cofactor evidence="1 10">
        <name>FAD</name>
        <dbReference type="ChEBI" id="CHEBI:57692"/>
    </cofactor>
</comment>
<dbReference type="Gene3D" id="1.20.120.310">
    <property type="entry name" value="ERV/ALR sulfhydryl oxidase domain"/>
    <property type="match status" value="1"/>
</dbReference>
<dbReference type="Pfam" id="PF00085">
    <property type="entry name" value="Thioredoxin"/>
    <property type="match status" value="1"/>
</dbReference>
<feature type="region of interest" description="Disordered" evidence="11">
    <location>
        <begin position="1"/>
        <end position="31"/>
    </location>
</feature>
<dbReference type="PROSITE" id="PS51324">
    <property type="entry name" value="ERV_ALR"/>
    <property type="match status" value="1"/>
</dbReference>
<dbReference type="SUPFAM" id="SSF69000">
    <property type="entry name" value="FAD-dependent thiol oxidase"/>
    <property type="match status" value="1"/>
</dbReference>
<dbReference type="InterPro" id="IPR017905">
    <property type="entry name" value="ERV/ALR_sulphydryl_oxidase"/>
</dbReference>
<dbReference type="InterPro" id="IPR039798">
    <property type="entry name" value="Sulfhydryl_oxidase"/>
</dbReference>
<dbReference type="FunFam" id="3.40.30.10:FF:000080">
    <property type="entry name" value="Sulfhydryl oxidase"/>
    <property type="match status" value="1"/>
</dbReference>
<dbReference type="FunFam" id="3.40.30.10:FF:000073">
    <property type="entry name" value="Sulfhydryl oxidase"/>
    <property type="match status" value="1"/>
</dbReference>
<evidence type="ECO:0000256" key="2">
    <source>
        <dbReference type="ARBA" id="ARBA00006041"/>
    </source>
</evidence>